<dbReference type="InterPro" id="IPR009080">
    <property type="entry name" value="tRNAsynth_Ia_anticodon-bd"/>
</dbReference>
<organism evidence="15 16">
    <name type="scientific">Pseudoalteromonas holothuriae</name>
    <dbReference type="NCBI Taxonomy" id="2963714"/>
    <lineage>
        <taxon>Bacteria</taxon>
        <taxon>Pseudomonadati</taxon>
        <taxon>Pseudomonadota</taxon>
        <taxon>Gammaproteobacteria</taxon>
        <taxon>Alteromonadales</taxon>
        <taxon>Pseudoalteromonadaceae</taxon>
        <taxon>Pseudoalteromonas</taxon>
    </lineage>
</organism>
<dbReference type="SUPFAM" id="SSF47323">
    <property type="entry name" value="Anticodon-binding domain of a subclass of class I aminoacyl-tRNA synthetases"/>
    <property type="match status" value="1"/>
</dbReference>
<reference evidence="15" key="1">
    <citation type="submission" date="2022-07" db="EMBL/GenBank/DDBJ databases">
        <authorList>
            <person name="Criscuolo A."/>
        </authorList>
    </citation>
    <scope>NUCLEOTIDE SEQUENCE</scope>
    <source>
        <strain evidence="15">CIP111854</strain>
    </source>
</reference>
<feature type="domain" description="DALR anticodon binding" evidence="13">
    <location>
        <begin position="463"/>
        <end position="580"/>
    </location>
</feature>
<comment type="subcellular location">
    <subcellularLocation>
        <location evidence="1 11">Cytoplasm</location>
    </subcellularLocation>
</comment>
<dbReference type="CDD" id="cd00671">
    <property type="entry name" value="ArgRS_core"/>
    <property type="match status" value="1"/>
</dbReference>
<dbReference type="EC" id="6.1.1.19" evidence="11"/>
<feature type="domain" description="Arginyl tRNA synthetase N-terminal" evidence="14">
    <location>
        <begin position="1"/>
        <end position="87"/>
    </location>
</feature>
<evidence type="ECO:0000313" key="15">
    <source>
        <dbReference type="EMBL" id="CAH9062922.1"/>
    </source>
</evidence>
<comment type="catalytic activity">
    <reaction evidence="10 11">
        <text>tRNA(Arg) + L-arginine + ATP = L-arginyl-tRNA(Arg) + AMP + diphosphate</text>
        <dbReference type="Rhea" id="RHEA:20301"/>
        <dbReference type="Rhea" id="RHEA-COMP:9658"/>
        <dbReference type="Rhea" id="RHEA-COMP:9673"/>
        <dbReference type="ChEBI" id="CHEBI:30616"/>
        <dbReference type="ChEBI" id="CHEBI:32682"/>
        <dbReference type="ChEBI" id="CHEBI:33019"/>
        <dbReference type="ChEBI" id="CHEBI:78442"/>
        <dbReference type="ChEBI" id="CHEBI:78513"/>
        <dbReference type="ChEBI" id="CHEBI:456215"/>
        <dbReference type="EC" id="6.1.1.19"/>
    </reaction>
</comment>
<evidence type="ECO:0000256" key="11">
    <source>
        <dbReference type="HAMAP-Rule" id="MF_00123"/>
    </source>
</evidence>
<evidence type="ECO:0000256" key="4">
    <source>
        <dbReference type="ARBA" id="ARBA00022490"/>
    </source>
</evidence>
<feature type="short sequence motif" description="'HIGH' region" evidence="11">
    <location>
        <begin position="123"/>
        <end position="133"/>
    </location>
</feature>
<dbReference type="Pfam" id="PF03485">
    <property type="entry name" value="Arg_tRNA_synt_N"/>
    <property type="match status" value="1"/>
</dbReference>
<dbReference type="InterPro" id="IPR001412">
    <property type="entry name" value="aa-tRNA-synth_I_CS"/>
</dbReference>
<dbReference type="SUPFAM" id="SSF52374">
    <property type="entry name" value="Nucleotidylyl transferase"/>
    <property type="match status" value="1"/>
</dbReference>
<evidence type="ECO:0000259" key="13">
    <source>
        <dbReference type="SMART" id="SM00836"/>
    </source>
</evidence>
<dbReference type="HAMAP" id="MF_00123">
    <property type="entry name" value="Arg_tRNA_synth"/>
    <property type="match status" value="1"/>
</dbReference>
<dbReference type="GO" id="GO:0004814">
    <property type="term" value="F:arginine-tRNA ligase activity"/>
    <property type="evidence" value="ECO:0007669"/>
    <property type="project" value="UniProtKB-UniRule"/>
</dbReference>
<evidence type="ECO:0000313" key="16">
    <source>
        <dbReference type="Proteomes" id="UP001152467"/>
    </source>
</evidence>
<dbReference type="Proteomes" id="UP001152467">
    <property type="component" value="Unassembled WGS sequence"/>
</dbReference>
<gene>
    <name evidence="11 15" type="primary">argS</name>
    <name evidence="15" type="ORF">PSECIP111854_03120</name>
</gene>
<comment type="subunit">
    <text evidence="3 11">Monomer.</text>
</comment>
<dbReference type="GO" id="GO:0006420">
    <property type="term" value="P:arginyl-tRNA aminoacylation"/>
    <property type="evidence" value="ECO:0007669"/>
    <property type="project" value="UniProtKB-UniRule"/>
</dbReference>
<evidence type="ECO:0000259" key="14">
    <source>
        <dbReference type="SMART" id="SM01016"/>
    </source>
</evidence>
<dbReference type="PRINTS" id="PR01038">
    <property type="entry name" value="TRNASYNTHARG"/>
</dbReference>
<evidence type="ECO:0000256" key="10">
    <source>
        <dbReference type="ARBA" id="ARBA00049339"/>
    </source>
</evidence>
<keyword evidence="6 11" id="KW-0547">Nucleotide-binding</keyword>
<comment type="caution">
    <text evidence="15">The sequence shown here is derived from an EMBL/GenBank/DDBJ whole genome shotgun (WGS) entry which is preliminary data.</text>
</comment>
<dbReference type="Gene3D" id="3.30.1360.70">
    <property type="entry name" value="Arginyl tRNA synthetase N-terminal domain"/>
    <property type="match status" value="1"/>
</dbReference>
<dbReference type="Gene3D" id="1.10.730.10">
    <property type="entry name" value="Isoleucyl-tRNA Synthetase, Domain 1"/>
    <property type="match status" value="1"/>
</dbReference>
<dbReference type="InterPro" id="IPR035684">
    <property type="entry name" value="ArgRS_core"/>
</dbReference>
<evidence type="ECO:0000256" key="8">
    <source>
        <dbReference type="ARBA" id="ARBA00022917"/>
    </source>
</evidence>
<evidence type="ECO:0000256" key="6">
    <source>
        <dbReference type="ARBA" id="ARBA00022741"/>
    </source>
</evidence>
<dbReference type="InterPro" id="IPR036695">
    <property type="entry name" value="Arg-tRNA-synth_N_sf"/>
</dbReference>
<dbReference type="PANTHER" id="PTHR11956">
    <property type="entry name" value="ARGINYL-TRNA SYNTHETASE"/>
    <property type="match status" value="1"/>
</dbReference>
<dbReference type="Pfam" id="PF05746">
    <property type="entry name" value="DALR_1"/>
    <property type="match status" value="1"/>
</dbReference>
<accession>A0A9W4VTP3</accession>
<dbReference type="EMBL" id="CAMAPC010000014">
    <property type="protein sequence ID" value="CAH9062922.1"/>
    <property type="molecule type" value="Genomic_DNA"/>
</dbReference>
<protein>
    <recommendedName>
        <fullName evidence="11">Arginine--tRNA ligase</fullName>
        <ecNumber evidence="11">6.1.1.19</ecNumber>
    </recommendedName>
    <alternativeName>
        <fullName evidence="11">Arginyl-tRNA synthetase</fullName>
        <shortName evidence="11">ArgRS</shortName>
    </alternativeName>
</protein>
<keyword evidence="9 11" id="KW-0030">Aminoacyl-tRNA synthetase</keyword>
<dbReference type="InterPro" id="IPR005148">
    <property type="entry name" value="Arg-tRNA-synth_N"/>
</dbReference>
<dbReference type="RefSeq" id="WP_261626793.1">
    <property type="nucleotide sequence ID" value="NZ_CAMAPC010000014.1"/>
</dbReference>
<dbReference type="PROSITE" id="PS00178">
    <property type="entry name" value="AA_TRNA_LIGASE_I"/>
    <property type="match status" value="1"/>
</dbReference>
<keyword evidence="8 11" id="KW-0648">Protein biosynthesis</keyword>
<dbReference type="GO" id="GO:0005737">
    <property type="term" value="C:cytoplasm"/>
    <property type="evidence" value="ECO:0007669"/>
    <property type="project" value="UniProtKB-SubCell"/>
</dbReference>
<name>A0A9W4VTP3_9GAMM</name>
<dbReference type="InterPro" id="IPR001278">
    <property type="entry name" value="Arg-tRNA-ligase"/>
</dbReference>
<dbReference type="SMART" id="SM01016">
    <property type="entry name" value="Arg_tRNA_synt_N"/>
    <property type="match status" value="1"/>
</dbReference>
<dbReference type="NCBIfam" id="TIGR00456">
    <property type="entry name" value="argS"/>
    <property type="match status" value="1"/>
</dbReference>
<dbReference type="Gene3D" id="3.40.50.620">
    <property type="entry name" value="HUPs"/>
    <property type="match status" value="1"/>
</dbReference>
<dbReference type="SMART" id="SM00836">
    <property type="entry name" value="DALR_1"/>
    <property type="match status" value="1"/>
</dbReference>
<evidence type="ECO:0000256" key="9">
    <source>
        <dbReference type="ARBA" id="ARBA00023146"/>
    </source>
</evidence>
<evidence type="ECO:0000256" key="1">
    <source>
        <dbReference type="ARBA" id="ARBA00004496"/>
    </source>
</evidence>
<keyword evidence="4 11" id="KW-0963">Cytoplasm</keyword>
<evidence type="ECO:0000256" key="2">
    <source>
        <dbReference type="ARBA" id="ARBA00005594"/>
    </source>
</evidence>
<evidence type="ECO:0000256" key="3">
    <source>
        <dbReference type="ARBA" id="ARBA00011245"/>
    </source>
</evidence>
<proteinExistence type="inferred from homology"/>
<sequence length="580" mass="64179">MNIKTILVEKANAAMLAAGIPEGSNPAVTQSTRPQFGDYQINGAMGAAKALKTNPRELAQKIIDNLDVSDIAAKTEIAGPGFINIHLKPEFLSASIEVANQDNKLGVAEHVAPQKVVVDYSSPNLAKEMHVGHLRSTIIGDSVVRALEFRGDSVVRQNHMGDWGTQFGMLIAHLEDLLNQGVDLESVALADLESFYRDAKKRFDDEEGFADKARNYVVKLQSGDAHCEKLWHLFIDTSVKHSEEVYKRLNVTLTRDDIMAESAYNSELNNILTLLKDKNIAVEDQGAQVVFLDELANKDGEPSVFIVQKSGGGFLYATTDLAACDYRSNKLGADRVLIFVDARQSLHFNQVELTARKAGLLRDETSYEFCPFGTMMGNDGKPFKTRTGGTVKLADLLEEAISRASDKLAKRDSGICDEEREEIARKVGIGAVKYADLSKHRTSDYIFNWDSMLSFEGATAPYLQYAYTRVRSIFRKSGVDSNAFSASVSILEPQEKALAIKLLQMEEVLDLMINEATPHVLCGYLYELASLYMTFYEACPILKEDVTSDVRDSRLVLCNLVANTLRTGLDLLGIEVMEQM</sequence>
<dbReference type="FunFam" id="1.10.730.10:FF:000006">
    <property type="entry name" value="Arginyl-tRNA synthetase 2, mitochondrial"/>
    <property type="match status" value="1"/>
</dbReference>
<comment type="similarity">
    <text evidence="2 11 12">Belongs to the class-I aminoacyl-tRNA synthetase family.</text>
</comment>
<keyword evidence="16" id="KW-1185">Reference proteome</keyword>
<dbReference type="AlphaFoldDB" id="A0A9W4VTP3"/>
<dbReference type="InterPro" id="IPR014729">
    <property type="entry name" value="Rossmann-like_a/b/a_fold"/>
</dbReference>
<evidence type="ECO:0000256" key="12">
    <source>
        <dbReference type="RuleBase" id="RU363038"/>
    </source>
</evidence>
<dbReference type="SUPFAM" id="SSF55190">
    <property type="entry name" value="Arginyl-tRNA synthetase (ArgRS), N-terminal 'additional' domain"/>
    <property type="match status" value="1"/>
</dbReference>
<dbReference type="FunFam" id="3.40.50.620:FF:000030">
    <property type="entry name" value="Arginine--tRNA ligase"/>
    <property type="match status" value="1"/>
</dbReference>
<evidence type="ECO:0000256" key="5">
    <source>
        <dbReference type="ARBA" id="ARBA00022598"/>
    </source>
</evidence>
<keyword evidence="5 11" id="KW-0436">Ligase</keyword>
<dbReference type="InterPro" id="IPR008909">
    <property type="entry name" value="DALR_anticod-bd"/>
</dbReference>
<keyword evidence="7 11" id="KW-0067">ATP-binding</keyword>
<dbReference type="PANTHER" id="PTHR11956:SF5">
    <property type="entry name" value="ARGININE--TRNA LIGASE, CYTOPLASMIC"/>
    <property type="match status" value="1"/>
</dbReference>
<evidence type="ECO:0000256" key="7">
    <source>
        <dbReference type="ARBA" id="ARBA00022840"/>
    </source>
</evidence>
<dbReference type="Pfam" id="PF00750">
    <property type="entry name" value="tRNA-synt_1d"/>
    <property type="match status" value="1"/>
</dbReference>
<dbReference type="GO" id="GO:0005524">
    <property type="term" value="F:ATP binding"/>
    <property type="evidence" value="ECO:0007669"/>
    <property type="project" value="UniProtKB-UniRule"/>
</dbReference>
<dbReference type="CDD" id="cd07956">
    <property type="entry name" value="Anticodon_Ia_Arg"/>
    <property type="match status" value="1"/>
</dbReference>